<keyword evidence="2" id="KW-0449">Lipoprotein</keyword>
<comment type="subcellular location">
    <subcellularLocation>
        <location evidence="2">Cell membrane</location>
        <topology evidence="2">Lipid-anchor</topology>
    </subcellularLocation>
</comment>
<keyword evidence="2" id="KW-1134">Transmembrane beta strand</keyword>
<name>G4WV24_9BACT</name>
<feature type="coiled-coil region" evidence="3">
    <location>
        <begin position="28"/>
        <end position="62"/>
    </location>
</feature>
<reference evidence="4" key="1">
    <citation type="journal article" date="2004" name="Appl. Environ. Microbiol.">
        <title>Long-chain N-acyltyrosine synthases from environmental DNA.</title>
        <authorList>
            <person name="Brady S.F."/>
            <person name="Chao C.J."/>
            <person name="Clardy J."/>
        </authorList>
    </citation>
    <scope>NUCLEOTIDE SEQUENCE</scope>
</reference>
<keyword evidence="2" id="KW-0472">Membrane</keyword>
<dbReference type="Gene3D" id="2.20.200.10">
    <property type="entry name" value="Outer membrane efflux proteins (OEP)"/>
    <property type="match status" value="1"/>
</dbReference>
<organism evidence="4">
    <name type="scientific">uncultured bacterium CSLG7</name>
    <dbReference type="NCBI Taxonomy" id="1091577"/>
    <lineage>
        <taxon>Bacteria</taxon>
        <taxon>environmental samples</taxon>
    </lineage>
</organism>
<dbReference type="PANTHER" id="PTHR30203:SF33">
    <property type="entry name" value="BLR4455 PROTEIN"/>
    <property type="match status" value="1"/>
</dbReference>
<keyword evidence="2" id="KW-0812">Transmembrane</keyword>
<evidence type="ECO:0000256" key="2">
    <source>
        <dbReference type="RuleBase" id="RU362097"/>
    </source>
</evidence>
<keyword evidence="2" id="KW-0564">Palmitate</keyword>
<comment type="similarity">
    <text evidence="1 2">Belongs to the outer membrane factor (OMF) (TC 1.B.17) family.</text>
</comment>
<proteinExistence type="inferred from homology"/>
<keyword evidence="3" id="KW-0175">Coiled coil</keyword>
<dbReference type="GO" id="GO:0015562">
    <property type="term" value="F:efflux transmembrane transporter activity"/>
    <property type="evidence" value="ECO:0007669"/>
    <property type="project" value="InterPro"/>
</dbReference>
<dbReference type="InterPro" id="IPR010131">
    <property type="entry name" value="MdtP/NodT-like"/>
</dbReference>
<evidence type="ECO:0000256" key="3">
    <source>
        <dbReference type="SAM" id="Coils"/>
    </source>
</evidence>
<evidence type="ECO:0000313" key="4">
    <source>
        <dbReference type="EMBL" id="AEQ20276.1"/>
    </source>
</evidence>
<protein>
    <submittedName>
        <fullName evidence="4">Efflux transporter</fullName>
    </submittedName>
</protein>
<dbReference type="GO" id="GO:0005886">
    <property type="term" value="C:plasma membrane"/>
    <property type="evidence" value="ECO:0007669"/>
    <property type="project" value="UniProtKB-SubCell"/>
</dbReference>
<sequence>MPAGWKQAEPGGAFVNGKWWEIYNDAALNALEEQVSISNQNVLQAEAQYREARAAAREARSALFPTVSAGIGVTATGAGGAASNAAGANGSSNAGTRTAYSLPFNVAWEPDLWGNIRRSVTGNIDLAQASEADLENARLLFQAELAQDYFQLHGIDGDADLLRRTSDSYNEYLTLTKNRYAAGVASDLDVAQAESQLYSAQSALIDLGEQRAQLEHAIAILIGKPPSDVSVPAVPLTTAPPPVPIGLPSDLLERRPDIAGAERRVASANEQIGIAMAAFYPAFTLSASAGLNASSLAKWFTWPSRFWSVGPGLSETLFDAGRRRSIVAQEQAAYDATVAGYRQSVLTALQQVEDNLAALRVLSDESDKLQQTIQSADRALNISTAQYRAGTTSYLTVITSQAALLGSQRSAIQLLSRRLTASVLLVEALGGGWNSSRLPSRQDVLAAKSP</sequence>
<dbReference type="NCBIfam" id="TIGR01845">
    <property type="entry name" value="outer_NodT"/>
    <property type="match status" value="1"/>
</dbReference>
<dbReference type="Gene3D" id="1.20.1600.10">
    <property type="entry name" value="Outer membrane efflux proteins (OEP)"/>
    <property type="match status" value="1"/>
</dbReference>
<reference evidence="4" key="2">
    <citation type="journal article" date="2011" name="J. Bacteriol.">
        <title>Long-chain N-acyl amino acid synthases are linked to the putative PEP-CTERM/exosortase protein-sorting system in Gram-negative bacteria.</title>
        <authorList>
            <person name="Craig J.W."/>
            <person name="Cherry M.A."/>
            <person name="Brady S.F."/>
        </authorList>
    </citation>
    <scope>NUCLEOTIDE SEQUENCE</scope>
</reference>
<dbReference type="SUPFAM" id="SSF56954">
    <property type="entry name" value="Outer membrane efflux proteins (OEP)"/>
    <property type="match status" value="1"/>
</dbReference>
<dbReference type="EMBL" id="JF429404">
    <property type="protein sequence ID" value="AEQ20276.1"/>
    <property type="molecule type" value="Genomic_DNA"/>
</dbReference>
<evidence type="ECO:0000256" key="1">
    <source>
        <dbReference type="ARBA" id="ARBA00007613"/>
    </source>
</evidence>
<dbReference type="Pfam" id="PF02321">
    <property type="entry name" value="OEP"/>
    <property type="match status" value="2"/>
</dbReference>
<dbReference type="PANTHER" id="PTHR30203">
    <property type="entry name" value="OUTER MEMBRANE CATION EFFLUX PROTEIN"/>
    <property type="match status" value="1"/>
</dbReference>
<dbReference type="AlphaFoldDB" id="G4WV24"/>
<dbReference type="InterPro" id="IPR003423">
    <property type="entry name" value="OMP_efflux"/>
</dbReference>
<accession>G4WV24</accession>